<dbReference type="EMBL" id="LXJZ01000186">
    <property type="protein sequence ID" value="OAJ56535.1"/>
    <property type="molecule type" value="Genomic_DNA"/>
</dbReference>
<feature type="domain" description="HTH lysR-type" evidence="5">
    <location>
        <begin position="6"/>
        <end position="63"/>
    </location>
</feature>
<dbReference type="CDD" id="cd08459">
    <property type="entry name" value="PBP2_DntR_NahR_LinR_like"/>
    <property type="match status" value="1"/>
</dbReference>
<comment type="similarity">
    <text evidence="1">Belongs to the LysR transcriptional regulatory family.</text>
</comment>
<accession>A0A1A9NA37</accession>
<evidence type="ECO:0000256" key="2">
    <source>
        <dbReference type="ARBA" id="ARBA00023015"/>
    </source>
</evidence>
<keyword evidence="3" id="KW-0238">DNA-binding</keyword>
<dbReference type="Proteomes" id="UP000078116">
    <property type="component" value="Unassembled WGS sequence"/>
</dbReference>
<dbReference type="EMBL" id="LXKA01000209">
    <property type="protein sequence ID" value="OAJ61616.1"/>
    <property type="molecule type" value="Genomic_DNA"/>
</dbReference>
<dbReference type="SUPFAM" id="SSF53850">
    <property type="entry name" value="Periplasmic binding protein-like II"/>
    <property type="match status" value="1"/>
</dbReference>
<dbReference type="Pfam" id="PF00126">
    <property type="entry name" value="HTH_1"/>
    <property type="match status" value="1"/>
</dbReference>
<evidence type="ECO:0000256" key="1">
    <source>
        <dbReference type="ARBA" id="ARBA00009437"/>
    </source>
</evidence>
<name>A0A1A9NA37_9BURK</name>
<dbReference type="InterPro" id="IPR036388">
    <property type="entry name" value="WH-like_DNA-bd_sf"/>
</dbReference>
<dbReference type="PRINTS" id="PR00039">
    <property type="entry name" value="HTHLYSR"/>
</dbReference>
<organism evidence="7 9">
    <name type="scientific">Paraburkholderia ginsengiterrae</name>
    <dbReference type="NCBI Taxonomy" id="1462993"/>
    <lineage>
        <taxon>Bacteria</taxon>
        <taxon>Pseudomonadati</taxon>
        <taxon>Pseudomonadota</taxon>
        <taxon>Betaproteobacteria</taxon>
        <taxon>Burkholderiales</taxon>
        <taxon>Burkholderiaceae</taxon>
        <taxon>Paraburkholderia</taxon>
    </lineage>
</organism>
<protein>
    <submittedName>
        <fullName evidence="7">LysR family transcriptional regulator</fullName>
    </submittedName>
</protein>
<dbReference type="InterPro" id="IPR050389">
    <property type="entry name" value="LysR-type_TF"/>
</dbReference>
<proteinExistence type="inferred from homology"/>
<dbReference type="PANTHER" id="PTHR30118">
    <property type="entry name" value="HTH-TYPE TRANSCRIPTIONAL REGULATOR LEUO-RELATED"/>
    <property type="match status" value="1"/>
</dbReference>
<evidence type="ECO:0000256" key="3">
    <source>
        <dbReference type="ARBA" id="ARBA00023125"/>
    </source>
</evidence>
<sequence length="303" mass="33599">MKLRDVDLNLLVVLHEVLVKGNVSRAAESLDMSQPAVSNALNRLRGMLGDDLFLRTSKGIAPTRFAENMREPVAHALEMILDAVNTHSGFDPAVSKRDFRVALTDVGEIYFLPALLPLLSKAGPGITITSVRNTSVNLRDEMESGRIDLALGLLPDLNFGFFQRRLFSQRYVCLFRKAHQLAGKPLTLAGFQTAEHVSVTAEGTGHTAIEAMFERMGIARNVRLRVPHFVAVGHILNSTDLIAVAPEAYARRAFETANLASAPCPVELPEITINMLWHAQNHRDAGNQWLRQLVFEHFSSDER</sequence>
<gene>
    <name evidence="6" type="ORF">A6V36_33770</name>
    <name evidence="7" type="ORF">A6V37_25040</name>
</gene>
<dbReference type="InterPro" id="IPR000847">
    <property type="entry name" value="LysR_HTH_N"/>
</dbReference>
<evidence type="ECO:0000256" key="4">
    <source>
        <dbReference type="ARBA" id="ARBA00023163"/>
    </source>
</evidence>
<dbReference type="SUPFAM" id="SSF46785">
    <property type="entry name" value="Winged helix' DNA-binding domain"/>
    <property type="match status" value="1"/>
</dbReference>
<evidence type="ECO:0000259" key="5">
    <source>
        <dbReference type="PROSITE" id="PS50931"/>
    </source>
</evidence>
<dbReference type="GO" id="GO:0003700">
    <property type="term" value="F:DNA-binding transcription factor activity"/>
    <property type="evidence" value="ECO:0007669"/>
    <property type="project" value="InterPro"/>
</dbReference>
<dbReference type="OrthoDB" id="5495633at2"/>
<dbReference type="GO" id="GO:0003677">
    <property type="term" value="F:DNA binding"/>
    <property type="evidence" value="ECO:0007669"/>
    <property type="project" value="UniProtKB-KW"/>
</dbReference>
<evidence type="ECO:0000313" key="8">
    <source>
        <dbReference type="Proteomes" id="UP000077961"/>
    </source>
</evidence>
<dbReference type="RefSeq" id="WP_064269584.1">
    <property type="nucleotide sequence ID" value="NZ_LXJZ01000186.1"/>
</dbReference>
<dbReference type="Pfam" id="PF03466">
    <property type="entry name" value="LysR_substrate"/>
    <property type="match status" value="1"/>
</dbReference>
<keyword evidence="4" id="KW-0804">Transcription</keyword>
<dbReference type="InterPro" id="IPR036390">
    <property type="entry name" value="WH_DNA-bd_sf"/>
</dbReference>
<keyword evidence="8" id="KW-1185">Reference proteome</keyword>
<evidence type="ECO:0000313" key="7">
    <source>
        <dbReference type="EMBL" id="OAJ61616.1"/>
    </source>
</evidence>
<dbReference type="Proteomes" id="UP000077961">
    <property type="component" value="Unassembled WGS sequence"/>
</dbReference>
<comment type="caution">
    <text evidence="7">The sequence shown here is derived from an EMBL/GenBank/DDBJ whole genome shotgun (WGS) entry which is preliminary data.</text>
</comment>
<dbReference type="Gene3D" id="3.40.190.10">
    <property type="entry name" value="Periplasmic binding protein-like II"/>
    <property type="match status" value="2"/>
</dbReference>
<dbReference type="Gene3D" id="1.10.10.10">
    <property type="entry name" value="Winged helix-like DNA-binding domain superfamily/Winged helix DNA-binding domain"/>
    <property type="match status" value="1"/>
</dbReference>
<dbReference type="PROSITE" id="PS50931">
    <property type="entry name" value="HTH_LYSR"/>
    <property type="match status" value="1"/>
</dbReference>
<keyword evidence="2" id="KW-0805">Transcription regulation</keyword>
<dbReference type="InterPro" id="IPR005119">
    <property type="entry name" value="LysR_subst-bd"/>
</dbReference>
<dbReference type="AlphaFoldDB" id="A0A1A9NA37"/>
<evidence type="ECO:0000313" key="9">
    <source>
        <dbReference type="Proteomes" id="UP000078116"/>
    </source>
</evidence>
<reference evidence="8 9" key="1">
    <citation type="submission" date="2016-04" db="EMBL/GenBank/DDBJ databases">
        <title>Reclassification of Paraburkholderia panaciterrae (Farh et al. 2015) Dobritsa &amp; Samadpour 2016 as a later homotypic synonym of Paraburkholderia ginsengiterrae (Farh et al. 2015) Dobritsa &amp; Samadpour 2016.</title>
        <authorList>
            <person name="Dobritsa A.P."/>
            <person name="Kutumbaka K."/>
            <person name="Samadpour M."/>
        </authorList>
    </citation>
    <scope>NUCLEOTIDE SEQUENCE [LARGE SCALE GENOMIC DNA]</scope>
    <source>
        <strain evidence="7 9">DCY85</strain>
        <strain evidence="6 8">DCY85-1</strain>
    </source>
</reference>
<evidence type="ECO:0000313" key="6">
    <source>
        <dbReference type="EMBL" id="OAJ56535.1"/>
    </source>
</evidence>
<dbReference type="PANTHER" id="PTHR30118:SF15">
    <property type="entry name" value="TRANSCRIPTIONAL REGULATORY PROTEIN"/>
    <property type="match status" value="1"/>
</dbReference>